<evidence type="ECO:0000256" key="7">
    <source>
        <dbReference type="ARBA" id="ARBA00059996"/>
    </source>
</evidence>
<keyword evidence="3" id="KW-0346">Stress response</keyword>
<dbReference type="GO" id="GO:0000932">
    <property type="term" value="C:P-body"/>
    <property type="evidence" value="ECO:0007669"/>
    <property type="project" value="UniProtKB-SubCell"/>
</dbReference>
<evidence type="ECO:0000256" key="4">
    <source>
        <dbReference type="ARBA" id="ARBA00023239"/>
    </source>
</evidence>
<dbReference type="GO" id="GO:0031669">
    <property type="term" value="P:cellular response to nutrient levels"/>
    <property type="evidence" value="ECO:0007669"/>
    <property type="project" value="UniProtKB-ARBA"/>
</dbReference>
<dbReference type="AlphaFoldDB" id="A0A7H9I0E6"/>
<comment type="function">
    <text evidence="7">Catalyzes the conversion of methylglyoxal (MG) to D-lactate in a single glutathione (GSH)-independent step. May play a role in detoxifying endogenously produced glyoxals. Involved in protection against reactive oxygen species (ROS). Important for viability in stationary phase. May negatively regulate TORC1 in response to nutrient limitation.</text>
</comment>
<evidence type="ECO:0000256" key="5">
    <source>
        <dbReference type="ARBA" id="ARBA00038493"/>
    </source>
</evidence>
<evidence type="ECO:0000256" key="2">
    <source>
        <dbReference type="ARBA" id="ARBA00013134"/>
    </source>
</evidence>
<evidence type="ECO:0000313" key="10">
    <source>
        <dbReference type="Proteomes" id="UP000510647"/>
    </source>
</evidence>
<comment type="subcellular location">
    <subcellularLocation>
        <location evidence="1">Cytoplasm</location>
        <location evidence="1">P-body</location>
    </subcellularLocation>
</comment>
<comment type="similarity">
    <text evidence="5">Belongs to the peptidase C56 family. HSP31-like subfamily.</text>
</comment>
<protein>
    <recommendedName>
        <fullName evidence="2">D-lactate dehydratase</fullName>
        <ecNumber evidence="2">4.2.1.130</ecNumber>
    </recommendedName>
</protein>
<dbReference type="Pfam" id="PF01965">
    <property type="entry name" value="DJ-1_PfpI"/>
    <property type="match status" value="1"/>
</dbReference>
<dbReference type="EC" id="4.2.1.130" evidence="2"/>
<sequence>MVKALIAITNYNEVFYQDGARAGVFVVEALHPYEVMREKGVEVDFVSETGKFFGWDEHSLSTDFLNAKDREIIEKPESSFMKAIRNVKKPSELHVKDYQIFFASGGHGAAYDFPRSPHLQKLVAEVIANGGVIGAVCHGPAIFDNLKTLEGNIFIKGKKLTGFTDEGEEILNLDQIMKDKGMKTIKQVADTNGATYVQPADPWRSFVVVDGKLVTGVNPASAAETATKTVETLKH</sequence>
<accession>A0A7H9I0E6</accession>
<gene>
    <name evidence="9" type="ORF">HG537_0G04970</name>
</gene>
<comment type="catalytic activity">
    <reaction evidence="6">
        <text>methylglyoxal + H2O = (R)-lactate + H(+)</text>
        <dbReference type="Rhea" id="RHEA:27754"/>
        <dbReference type="ChEBI" id="CHEBI:15377"/>
        <dbReference type="ChEBI" id="CHEBI:15378"/>
        <dbReference type="ChEBI" id="CHEBI:16004"/>
        <dbReference type="ChEBI" id="CHEBI:17158"/>
        <dbReference type="EC" id="4.2.1.130"/>
    </reaction>
</comment>
<dbReference type="FunFam" id="3.40.50.880:FF:000051">
    <property type="entry name" value="Glutathione-independent glyoxalase HSP31"/>
    <property type="match status" value="1"/>
</dbReference>
<keyword evidence="4" id="KW-0456">Lyase</keyword>
<dbReference type="InterPro" id="IPR050325">
    <property type="entry name" value="Prot/Nucl_acid_deglycase"/>
</dbReference>
<dbReference type="PANTHER" id="PTHR48094">
    <property type="entry name" value="PROTEIN/NUCLEIC ACID DEGLYCASE DJ-1-RELATED"/>
    <property type="match status" value="1"/>
</dbReference>
<keyword evidence="10" id="KW-1185">Reference proteome</keyword>
<evidence type="ECO:0000256" key="1">
    <source>
        <dbReference type="ARBA" id="ARBA00004201"/>
    </source>
</evidence>
<dbReference type="SUPFAM" id="SSF52317">
    <property type="entry name" value="Class I glutamine amidotransferase-like"/>
    <property type="match status" value="1"/>
</dbReference>
<dbReference type="Gene3D" id="3.40.50.880">
    <property type="match status" value="1"/>
</dbReference>
<proteinExistence type="inferred from homology"/>
<reference evidence="9 10" key="1">
    <citation type="submission" date="2020-06" db="EMBL/GenBank/DDBJ databases">
        <title>The yeast mating-type switching endonuclease HO is a domesticated member of an unorthodox homing genetic element family.</title>
        <authorList>
            <person name="Coughlan A.Y."/>
            <person name="Lombardi L."/>
            <person name="Braun-Galleani S."/>
            <person name="Martos A.R."/>
            <person name="Galeote V."/>
            <person name="Bigey F."/>
            <person name="Dequin S."/>
            <person name="Byrne K.P."/>
            <person name="Wolfe K.H."/>
        </authorList>
    </citation>
    <scope>NUCLEOTIDE SEQUENCE [LARGE SCALE GENOMIC DNA]</scope>
    <source>
        <strain evidence="9 10">CBS2947</strain>
    </source>
</reference>
<evidence type="ECO:0000256" key="6">
    <source>
        <dbReference type="ARBA" id="ARBA00048082"/>
    </source>
</evidence>
<dbReference type="GO" id="GO:0019243">
    <property type="term" value="P:methylglyoxal catabolic process to D-lactate via S-lactoyl-glutathione"/>
    <property type="evidence" value="ECO:0007669"/>
    <property type="project" value="TreeGrafter"/>
</dbReference>
<dbReference type="InterPro" id="IPR029062">
    <property type="entry name" value="Class_I_gatase-like"/>
</dbReference>
<evidence type="ECO:0000313" key="9">
    <source>
        <dbReference type="EMBL" id="QLQ82242.1"/>
    </source>
</evidence>
<evidence type="ECO:0000256" key="3">
    <source>
        <dbReference type="ARBA" id="ARBA00023016"/>
    </source>
</evidence>
<dbReference type="EMBL" id="CP059273">
    <property type="protein sequence ID" value="QLQ82242.1"/>
    <property type="molecule type" value="Genomic_DNA"/>
</dbReference>
<dbReference type="InterPro" id="IPR002818">
    <property type="entry name" value="DJ-1/PfpI"/>
</dbReference>
<dbReference type="PANTHER" id="PTHR48094:SF11">
    <property type="entry name" value="GLUTATHIONE-INDEPENDENT GLYOXALASE HSP31-RELATED"/>
    <property type="match status" value="1"/>
</dbReference>
<organism evidence="9 10">
    <name type="scientific">Torulaspora globosa</name>
    <dbReference type="NCBI Taxonomy" id="48254"/>
    <lineage>
        <taxon>Eukaryota</taxon>
        <taxon>Fungi</taxon>
        <taxon>Dikarya</taxon>
        <taxon>Ascomycota</taxon>
        <taxon>Saccharomycotina</taxon>
        <taxon>Saccharomycetes</taxon>
        <taxon>Saccharomycetales</taxon>
        <taxon>Saccharomycetaceae</taxon>
        <taxon>Torulaspora</taxon>
    </lineage>
</organism>
<dbReference type="GO" id="GO:0019172">
    <property type="term" value="F:glyoxalase III activity"/>
    <property type="evidence" value="ECO:0007669"/>
    <property type="project" value="UniProtKB-EC"/>
</dbReference>
<dbReference type="Proteomes" id="UP000510647">
    <property type="component" value="Chromosome 7"/>
</dbReference>
<feature type="domain" description="DJ-1/PfpI" evidence="8">
    <location>
        <begin position="27"/>
        <end position="231"/>
    </location>
</feature>
<evidence type="ECO:0000259" key="8">
    <source>
        <dbReference type="Pfam" id="PF01965"/>
    </source>
</evidence>
<name>A0A7H9I0E6_9SACH</name>
<dbReference type="OrthoDB" id="543156at2759"/>